<evidence type="ECO:0000313" key="2">
    <source>
        <dbReference type="Proteomes" id="UP000466442"/>
    </source>
</evidence>
<proteinExistence type="predicted"/>
<gene>
    <name evidence="1" type="ORF">GE061_003044</name>
</gene>
<reference evidence="1" key="1">
    <citation type="journal article" date="2021" name="Mol. Ecol. Resour.">
        <title>Apolygus lucorum genome provides insights into omnivorousness and mesophyll feeding.</title>
        <authorList>
            <person name="Liu Y."/>
            <person name="Liu H."/>
            <person name="Wang H."/>
            <person name="Huang T."/>
            <person name="Liu B."/>
            <person name="Yang B."/>
            <person name="Yin L."/>
            <person name="Li B."/>
            <person name="Zhang Y."/>
            <person name="Zhang S."/>
            <person name="Jiang F."/>
            <person name="Zhang X."/>
            <person name="Ren Y."/>
            <person name="Wang B."/>
            <person name="Wang S."/>
            <person name="Lu Y."/>
            <person name="Wu K."/>
            <person name="Fan W."/>
            <person name="Wang G."/>
        </authorList>
    </citation>
    <scope>NUCLEOTIDE SEQUENCE</scope>
    <source>
        <strain evidence="1">12Hb</strain>
    </source>
</reference>
<comment type="caution">
    <text evidence="1">The sequence shown here is derived from an EMBL/GenBank/DDBJ whole genome shotgun (WGS) entry which is preliminary data.</text>
</comment>
<dbReference type="AlphaFoldDB" id="A0A8S9X4Y1"/>
<keyword evidence="2" id="KW-1185">Reference proteome</keyword>
<protein>
    <submittedName>
        <fullName evidence="1">Uncharacterized protein</fullName>
    </submittedName>
</protein>
<organism evidence="1 2">
    <name type="scientific">Apolygus lucorum</name>
    <name type="common">Small green plant bug</name>
    <name type="synonym">Lygocoris lucorum</name>
    <dbReference type="NCBI Taxonomy" id="248454"/>
    <lineage>
        <taxon>Eukaryota</taxon>
        <taxon>Metazoa</taxon>
        <taxon>Ecdysozoa</taxon>
        <taxon>Arthropoda</taxon>
        <taxon>Hexapoda</taxon>
        <taxon>Insecta</taxon>
        <taxon>Pterygota</taxon>
        <taxon>Neoptera</taxon>
        <taxon>Paraneoptera</taxon>
        <taxon>Hemiptera</taxon>
        <taxon>Heteroptera</taxon>
        <taxon>Panheteroptera</taxon>
        <taxon>Cimicomorpha</taxon>
        <taxon>Miridae</taxon>
        <taxon>Mirini</taxon>
        <taxon>Apolygus</taxon>
    </lineage>
</organism>
<evidence type="ECO:0000313" key="1">
    <source>
        <dbReference type="EMBL" id="KAF6202645.1"/>
    </source>
</evidence>
<sequence>MNRCFADVGVSCKELLWNLQTRFFHFAVKWEISFVFCSLQYLVKNFFMLEPVKDSFTCGISRCVDISCHWPRHWF</sequence>
<name>A0A8S9X4Y1_APOLU</name>
<accession>A0A8S9X4Y1</accession>
<dbReference type="Proteomes" id="UP000466442">
    <property type="component" value="Unassembled WGS sequence"/>
</dbReference>
<dbReference type="EMBL" id="WIXP02000011">
    <property type="protein sequence ID" value="KAF6202645.1"/>
    <property type="molecule type" value="Genomic_DNA"/>
</dbReference>